<feature type="domain" description="Calcineurin-like phosphoesterase" evidence="3">
    <location>
        <begin position="31"/>
        <end position="239"/>
    </location>
</feature>
<evidence type="ECO:0000313" key="6">
    <source>
        <dbReference type="Proteomes" id="UP000001929"/>
    </source>
</evidence>
<protein>
    <submittedName>
        <fullName evidence="5">5'-Nucleotidase</fullName>
        <ecNumber evidence="5">3.1.3.5</ecNumber>
    </submittedName>
</protein>
<keyword evidence="2" id="KW-0547">Nucleotide-binding</keyword>
<keyword evidence="6" id="KW-1185">Reference proteome</keyword>
<dbReference type="SUPFAM" id="SSF55816">
    <property type="entry name" value="5'-nucleotidase (syn. UDP-sugar hydrolase), C-terminal domain"/>
    <property type="match status" value="1"/>
</dbReference>
<accession>Q2RRG2</accession>
<gene>
    <name evidence="5" type="ordered locus">Rru_A2483</name>
</gene>
<keyword evidence="1 2" id="KW-0732">Signal</keyword>
<sequence>MAFSRWLVGFLLALSLVAPAMAEDGRPAVTLRLLHLNDIAEVGNGGGSGGLAEMKTLIEAEKARPGATAALVTFGGDLLSPSLLSSIDKGAHMVEAMGLLGVDLAVPGNHEFDFGPKVFAERLSTSPFPWLASNLDGPALSTAEGAPITGLTSTAIRAVGPYKIGFLGLLTPQTTVLSSPGPEVRFAEPLAAARAAVATLKAEGADVIIALTHQGQAEDRALAQALPEVAVVVGGHDHDSLSWRESTGLVLKAGANARYLGVIDLRIDEQITSAGSAVVVLPEWSFRANVGLAPSPAVAARLAAWEAQLASDLDQPLGVTTTELDSRRSVVRGAESTMGNLVTDAMRLATGAQAALTNGGGLRGDRLYNAGTALTRRDILAELPFGNVAVVLDLTGAQVKAALENGVSQIAQGAGRFPQVSGMEVLYDPALPVGERVVALQIDGRTVEPEGHYTVAVNDYIARGGDGYDALGGGRPIIDAAAGRLLVTLVADHIAQAGRIGAQIEGRLVLRK</sequence>
<dbReference type="HOGENOM" id="CLU_005854_7_2_5"/>
<proteinExistence type="inferred from homology"/>
<feature type="signal peptide" evidence="2">
    <location>
        <begin position="1"/>
        <end position="22"/>
    </location>
</feature>
<dbReference type="Gene3D" id="3.60.21.10">
    <property type="match status" value="1"/>
</dbReference>
<dbReference type="EMBL" id="CP000230">
    <property type="protein sequence ID" value="ABC23283.1"/>
    <property type="molecule type" value="Genomic_DNA"/>
</dbReference>
<dbReference type="InterPro" id="IPR004843">
    <property type="entry name" value="Calcineurin-like_PHP"/>
</dbReference>
<dbReference type="PATRIC" id="fig|269796.9.peg.2587"/>
<organism evidence="5 6">
    <name type="scientific">Rhodospirillum rubrum (strain ATCC 11170 / ATH 1.1.1 / DSM 467 / LMG 4362 / NCIMB 8255 / S1)</name>
    <dbReference type="NCBI Taxonomy" id="269796"/>
    <lineage>
        <taxon>Bacteria</taxon>
        <taxon>Pseudomonadati</taxon>
        <taxon>Pseudomonadota</taxon>
        <taxon>Alphaproteobacteria</taxon>
        <taxon>Rhodospirillales</taxon>
        <taxon>Rhodospirillaceae</taxon>
        <taxon>Rhodospirillum</taxon>
    </lineage>
</organism>
<evidence type="ECO:0000256" key="2">
    <source>
        <dbReference type="RuleBase" id="RU362119"/>
    </source>
</evidence>
<dbReference type="InterPro" id="IPR006179">
    <property type="entry name" value="5_nucleotidase/apyrase"/>
</dbReference>
<dbReference type="AlphaFoldDB" id="Q2RRG2"/>
<dbReference type="SUPFAM" id="SSF56300">
    <property type="entry name" value="Metallo-dependent phosphatases"/>
    <property type="match status" value="1"/>
</dbReference>
<feature type="chain" id="PRO_5005142995" evidence="2">
    <location>
        <begin position="23"/>
        <end position="512"/>
    </location>
</feature>
<keyword evidence="2 5" id="KW-0378">Hydrolase</keyword>
<comment type="similarity">
    <text evidence="2">Belongs to the 5'-nucleotidase family.</text>
</comment>
<name>Q2RRG2_RHORT</name>
<dbReference type="PANTHER" id="PTHR11575:SF24">
    <property type="entry name" value="5'-NUCLEOTIDASE"/>
    <property type="match status" value="1"/>
</dbReference>
<dbReference type="GO" id="GO:0000166">
    <property type="term" value="F:nucleotide binding"/>
    <property type="evidence" value="ECO:0007669"/>
    <property type="project" value="UniProtKB-KW"/>
</dbReference>
<dbReference type="PhylomeDB" id="Q2RRG2"/>
<dbReference type="GO" id="GO:0009166">
    <property type="term" value="P:nucleotide catabolic process"/>
    <property type="evidence" value="ECO:0007669"/>
    <property type="project" value="InterPro"/>
</dbReference>
<dbReference type="InterPro" id="IPR029052">
    <property type="entry name" value="Metallo-depent_PP-like"/>
</dbReference>
<dbReference type="KEGG" id="rru:Rru_A2483"/>
<evidence type="ECO:0000259" key="3">
    <source>
        <dbReference type="Pfam" id="PF00149"/>
    </source>
</evidence>
<dbReference type="PANTHER" id="PTHR11575">
    <property type="entry name" value="5'-NUCLEOTIDASE-RELATED"/>
    <property type="match status" value="1"/>
</dbReference>
<reference evidence="5 6" key="1">
    <citation type="journal article" date="2011" name="Stand. Genomic Sci.">
        <title>Complete genome sequence of Rhodospirillum rubrum type strain (S1).</title>
        <authorList>
            <person name="Munk A.C."/>
            <person name="Copeland A."/>
            <person name="Lucas S."/>
            <person name="Lapidus A."/>
            <person name="Del Rio T.G."/>
            <person name="Barry K."/>
            <person name="Detter J.C."/>
            <person name="Hammon N."/>
            <person name="Israni S."/>
            <person name="Pitluck S."/>
            <person name="Brettin T."/>
            <person name="Bruce D."/>
            <person name="Han C."/>
            <person name="Tapia R."/>
            <person name="Gilna P."/>
            <person name="Schmutz J."/>
            <person name="Larimer F."/>
            <person name="Land M."/>
            <person name="Kyrpides N.C."/>
            <person name="Mavromatis K."/>
            <person name="Richardson P."/>
            <person name="Rohde M."/>
            <person name="Goker M."/>
            <person name="Klenk H.P."/>
            <person name="Zhang Y."/>
            <person name="Roberts G.P."/>
            <person name="Reslewic S."/>
            <person name="Schwartz D.C."/>
        </authorList>
    </citation>
    <scope>NUCLEOTIDE SEQUENCE [LARGE SCALE GENOMIC DNA]</scope>
    <source>
        <strain evidence="6">ATCC 11170 / ATH 1.1.1 / DSM 467 / LMG 4362 / NCIMB 8255 / S1</strain>
    </source>
</reference>
<dbReference type="GO" id="GO:0008253">
    <property type="term" value="F:5'-nucleotidase activity"/>
    <property type="evidence" value="ECO:0007669"/>
    <property type="project" value="UniProtKB-EC"/>
</dbReference>
<evidence type="ECO:0000259" key="4">
    <source>
        <dbReference type="Pfam" id="PF02872"/>
    </source>
</evidence>
<dbReference type="STRING" id="269796.Rru_A2483"/>
<evidence type="ECO:0000313" key="5">
    <source>
        <dbReference type="EMBL" id="ABC23283.1"/>
    </source>
</evidence>
<dbReference type="eggNOG" id="COG0737">
    <property type="taxonomic scope" value="Bacteria"/>
</dbReference>
<dbReference type="InterPro" id="IPR008334">
    <property type="entry name" value="5'-Nucleotdase_C"/>
</dbReference>
<dbReference type="EC" id="3.1.3.5" evidence="5"/>
<dbReference type="EnsemblBacteria" id="ABC23283">
    <property type="protein sequence ID" value="ABC23283"/>
    <property type="gene ID" value="Rru_A2483"/>
</dbReference>
<dbReference type="RefSeq" id="WP_011390236.1">
    <property type="nucleotide sequence ID" value="NC_007643.1"/>
</dbReference>
<dbReference type="CDD" id="cd00845">
    <property type="entry name" value="MPP_UshA_N_like"/>
    <property type="match status" value="1"/>
</dbReference>
<dbReference type="Proteomes" id="UP000001929">
    <property type="component" value="Chromosome"/>
</dbReference>
<dbReference type="Gene3D" id="3.90.780.10">
    <property type="entry name" value="5'-Nucleotidase, C-terminal domain"/>
    <property type="match status" value="1"/>
</dbReference>
<dbReference type="InterPro" id="IPR036907">
    <property type="entry name" value="5'-Nucleotdase_C_sf"/>
</dbReference>
<feature type="domain" description="5'-Nucleotidase C-terminal" evidence="4">
    <location>
        <begin position="319"/>
        <end position="471"/>
    </location>
</feature>
<dbReference type="Pfam" id="PF02872">
    <property type="entry name" value="5_nucleotid_C"/>
    <property type="match status" value="1"/>
</dbReference>
<evidence type="ECO:0000256" key="1">
    <source>
        <dbReference type="ARBA" id="ARBA00022729"/>
    </source>
</evidence>
<dbReference type="Pfam" id="PF00149">
    <property type="entry name" value="Metallophos"/>
    <property type="match status" value="1"/>
</dbReference>
<dbReference type="PRINTS" id="PR01607">
    <property type="entry name" value="APYRASEFAMLY"/>
</dbReference>